<feature type="compositionally biased region" description="Acidic residues" evidence="1">
    <location>
        <begin position="600"/>
        <end position="610"/>
    </location>
</feature>
<feature type="compositionally biased region" description="Polar residues" evidence="1">
    <location>
        <begin position="1433"/>
        <end position="1447"/>
    </location>
</feature>
<dbReference type="STRING" id="94643.A0A2A9MQX0"/>
<dbReference type="OrthoDB" id="1060854at2759"/>
<dbReference type="GO" id="GO:0019901">
    <property type="term" value="F:protein kinase binding"/>
    <property type="evidence" value="ECO:0007669"/>
    <property type="project" value="InterPro"/>
</dbReference>
<dbReference type="CDD" id="cd20558">
    <property type="entry name" value="CYCLIN_ScPCL7-like"/>
    <property type="match status" value="1"/>
</dbReference>
<dbReference type="VEuPathDB" id="ToxoDB:BESB_011190"/>
<keyword evidence="3" id="KW-1185">Reference proteome</keyword>
<feature type="compositionally biased region" description="Polar residues" evidence="1">
    <location>
        <begin position="535"/>
        <end position="546"/>
    </location>
</feature>
<sequence>MSNPRHSTSHTVLVDIAEAVAAFLKRIVECLQMCMAETFKVDHVIKQRRFTYPFPRTRRHAAAAQRVPSGASISACNESGSYSQCSCGPESDCWKRPMPTLAEEAAVAQEGSSSRPLHADVWEGEHVPPARTRAPGPALGGCREAADDEMRRGFEGRVSSHFVAGNREGGVTSESGPGSRHTSWISMPAAGYCGGPDFDLATGGRVAEQGREADDYAMMRPAPVSPRSCSGSHRSSAPSSFEADRPYSLSGDTGPVSTNQQCRIQRGVALVRSASEALPTASATRHPPQAPHRHSFSAHRGSHGVLSGLFLLPARAGEGRPPKLPCVSPTATASAEPSGSSAASRPEQQRRRSEAELPLFEPDAPAQQGSTQSTPSSSQCGCPVALQVCDSESGGCIRDALVVSSDGTPTGNETDEDDFKGKRYIRAILQLIPELYSRHPPVLSLLLHDSHLPFFFPLHIAEVAAFASLLVQQPPEVASALRSACLHAAPSSGEMAQRQAPAEELEPTTWQCGRRAGRNCRDRRGGDGGRRNETPPLSGSFLSAEQTGRIRPRRSGECFAGAEKRVDAHQTYRAENAGQFVSERRHRSSSYESTTQREDDGLEKDEEIEPTPEGLPRSSRTRSVLSHGDDLPRVTRAVSWCSVSSLRSCRTSCSASPDSPGDPLEGSDTRSPSPLAPFSRAGYDTLESPVKQALWDAVSRYTSWASTEFSLSSLSSLARAANPLKTEGEVVVCRMNSSSSPGIRLPVSRMPSNAPTSSQMIVDRGASACRADAARIIQKGDARAAGTTRSPRRSASSGCSSLLISCCSATFVEWDSVPTATENQQSISQGFHSSFNSLPASCSSRVGIPASRDEAQLSDLQLRQAVTSSVAVSSSGGVPLLSGASERRVFPLRLPFHSAGSCPSLALPANRGEVWFLPDVGGDSHLEQKQFGPRACGLPSSAYGQTERERAKEAGFETSVWLHGCKDAHDAKERPRTECICPASWRREASRGGATSASAPWVSPEGTSDRRLAKPPEGGLAGRSKPDEGEQCWRVATRVCVARAPVICPSSSSFDASRISCLPSAASAAASGGASSACVMYADLWALFAGQQVPPIPLSQYVSRLQRLSQISAHECLIALLLISRVLCRRPYLPFCALNAYRLLLTACMVVTKAFSDSFYTNAMWARFGGVTVTELNRLEYAFLLLLDHQCFVTLDEFAAAFCLVKDVSRALPVDVCGLISARGQTFLEGTSDLLSSSLAPPSTAGVSPRAHATERPSPKRCMGSDLGRQYEELGASTAGCVPEGRAAAVGVSRADPRTRFASVAKSGDVSMPSPSASSPTTAFSGPCAAPSPGSPPHARLLVHSPSTQLCRGASSVSLSVCGNLVSTGLLASDMMDASPSCVGVDLSRHRGGRSRLSALPCSAGVFRQTQPRLFGKSPRRRGGRGKPTSPTLQSHAPCNQSRQSFPSGAPETLPRSRWLRRSSAFGAAPAHRSSWARGRRCRSHLSRGGCCAVSAQPQLPPRCSPSAFPASPGGAFAHETGTGRRLVESPEAVAQKRASSRRSSGPMDAGRASVHGERSWGQKSERKGAVEGESDDPAVAVKGAVDPVFYERLLILRACSLSFLRAHVKRVAGFEMKERQEGRPMGEATAGRGKGCRCAETAAAELDGLRVVSTPCGVLGHPARQPSSTHSEAGRETGMGDGTAQGSDRRESEMSRCGEEERYPRGLPFGSAGRRETTYKGGGHAEERQRQLAEAFNSVDWRVIENPVASLLFSSHPVMNASPFSP</sequence>
<proteinExistence type="predicted"/>
<dbReference type="Pfam" id="PF08613">
    <property type="entry name" value="Cyclin"/>
    <property type="match status" value="1"/>
</dbReference>
<feature type="compositionally biased region" description="Basic and acidic residues" evidence="1">
    <location>
        <begin position="1714"/>
        <end position="1727"/>
    </location>
</feature>
<dbReference type="Gene3D" id="1.10.472.10">
    <property type="entry name" value="Cyclin-like"/>
    <property type="match status" value="1"/>
</dbReference>
<feature type="region of interest" description="Disordered" evidence="1">
    <location>
        <begin position="991"/>
        <end position="1027"/>
    </location>
</feature>
<dbReference type="KEGG" id="bbes:BESB_011190"/>
<feature type="region of interest" description="Disordered" evidence="1">
    <location>
        <begin position="1305"/>
        <end position="1337"/>
    </location>
</feature>
<feature type="compositionally biased region" description="Low complexity" evidence="1">
    <location>
        <begin position="225"/>
        <end position="240"/>
    </location>
</feature>
<feature type="compositionally biased region" description="Basic and acidic residues" evidence="1">
    <location>
        <begin position="519"/>
        <end position="533"/>
    </location>
</feature>
<feature type="region of interest" description="Disordered" evidence="1">
    <location>
        <begin position="276"/>
        <end position="300"/>
    </location>
</feature>
<feature type="region of interest" description="Disordered" evidence="1">
    <location>
        <begin position="1239"/>
        <end position="1266"/>
    </location>
</feature>
<dbReference type="InterPro" id="IPR013922">
    <property type="entry name" value="Cyclin_PHO80-like"/>
</dbReference>
<feature type="region of interest" description="Disordered" evidence="1">
    <location>
        <begin position="1411"/>
        <end position="1455"/>
    </location>
</feature>
<feature type="region of interest" description="Disordered" evidence="1">
    <location>
        <begin position="1515"/>
        <end position="1576"/>
    </location>
</feature>
<evidence type="ECO:0000256" key="1">
    <source>
        <dbReference type="SAM" id="MobiDB-lite"/>
    </source>
</evidence>
<feature type="region of interest" description="Disordered" evidence="1">
    <location>
        <begin position="220"/>
        <end position="260"/>
    </location>
</feature>
<feature type="region of interest" description="Disordered" evidence="1">
    <location>
        <begin position="1661"/>
        <end position="1727"/>
    </location>
</feature>
<dbReference type="RefSeq" id="XP_029222786.1">
    <property type="nucleotide sequence ID" value="XM_029359873.1"/>
</dbReference>
<gene>
    <name evidence="2" type="ORF">BESB_011190</name>
</gene>
<protein>
    <recommendedName>
        <fullName evidence="4">Cyclin, N-terminal domain-containing protein</fullName>
    </recommendedName>
</protein>
<comment type="caution">
    <text evidence="2">The sequence shown here is derived from an EMBL/GenBank/DDBJ whole genome shotgun (WGS) entry which is preliminary data.</text>
</comment>
<feature type="compositionally biased region" description="Basic and acidic residues" evidence="1">
    <location>
        <begin position="1688"/>
        <end position="1705"/>
    </location>
</feature>
<feature type="region of interest" description="Disordered" evidence="1">
    <location>
        <begin position="492"/>
        <end position="557"/>
    </location>
</feature>
<evidence type="ECO:0000313" key="3">
    <source>
        <dbReference type="Proteomes" id="UP000224006"/>
    </source>
</evidence>
<evidence type="ECO:0008006" key="4">
    <source>
        <dbReference type="Google" id="ProtNLM"/>
    </source>
</evidence>
<accession>A0A2A9MQX0</accession>
<dbReference type="EMBL" id="NWUJ01000001">
    <property type="protein sequence ID" value="PFH38777.1"/>
    <property type="molecule type" value="Genomic_DNA"/>
</dbReference>
<feature type="compositionally biased region" description="Low complexity" evidence="1">
    <location>
        <begin position="328"/>
        <end position="344"/>
    </location>
</feature>
<feature type="compositionally biased region" description="Low complexity" evidence="1">
    <location>
        <begin position="1307"/>
        <end position="1332"/>
    </location>
</feature>
<dbReference type="Proteomes" id="UP000224006">
    <property type="component" value="Chromosome I"/>
</dbReference>
<feature type="compositionally biased region" description="Basic and acidic residues" evidence="1">
    <location>
        <begin position="1555"/>
        <end position="1571"/>
    </location>
</feature>
<feature type="region of interest" description="Disordered" evidence="1">
    <location>
        <begin position="570"/>
        <end position="628"/>
    </location>
</feature>
<dbReference type="GeneID" id="40306181"/>
<feature type="region of interest" description="Disordered" evidence="1">
    <location>
        <begin position="321"/>
        <end position="355"/>
    </location>
</feature>
<evidence type="ECO:0000313" key="2">
    <source>
        <dbReference type="EMBL" id="PFH38777.1"/>
    </source>
</evidence>
<organism evidence="2 3">
    <name type="scientific">Besnoitia besnoiti</name>
    <name type="common">Apicomplexan protozoan</name>
    <dbReference type="NCBI Taxonomy" id="94643"/>
    <lineage>
        <taxon>Eukaryota</taxon>
        <taxon>Sar</taxon>
        <taxon>Alveolata</taxon>
        <taxon>Apicomplexa</taxon>
        <taxon>Conoidasida</taxon>
        <taxon>Coccidia</taxon>
        <taxon>Eucoccidiorida</taxon>
        <taxon>Eimeriorina</taxon>
        <taxon>Sarcocystidae</taxon>
        <taxon>Besnoitia</taxon>
    </lineage>
</organism>
<name>A0A2A9MQX0_BESBE</name>
<dbReference type="PANTHER" id="PTHR15615">
    <property type="match status" value="1"/>
</dbReference>
<feature type="region of interest" description="Disordered" evidence="1">
    <location>
        <begin position="649"/>
        <end position="680"/>
    </location>
</feature>
<dbReference type="PANTHER" id="PTHR15615:SF108">
    <property type="entry name" value="PROTEIN CNPPD1"/>
    <property type="match status" value="1"/>
</dbReference>
<feature type="compositionally biased region" description="Basic residues" evidence="1">
    <location>
        <begin position="291"/>
        <end position="300"/>
    </location>
</feature>
<reference evidence="2 3" key="1">
    <citation type="submission" date="2017-09" db="EMBL/GenBank/DDBJ databases">
        <title>Genome sequencing of Besnoitia besnoiti strain Bb-Ger1.</title>
        <authorList>
            <person name="Schares G."/>
            <person name="Venepally P."/>
            <person name="Lorenzi H.A."/>
        </authorList>
    </citation>
    <scope>NUCLEOTIDE SEQUENCE [LARGE SCALE GENOMIC DNA]</scope>
    <source>
        <strain evidence="2 3">Bb-Ger1</strain>
    </source>
</reference>